<dbReference type="InterPro" id="IPR015168">
    <property type="entry name" value="SsuA/THI5"/>
</dbReference>
<keyword evidence="3 4" id="KW-0732">Signal</keyword>
<evidence type="ECO:0000256" key="2">
    <source>
        <dbReference type="ARBA" id="ARBA00010742"/>
    </source>
</evidence>
<comment type="caution">
    <text evidence="6">The sequence shown here is derived from an EMBL/GenBank/DDBJ whole genome shotgun (WGS) entry which is preliminary data.</text>
</comment>
<dbReference type="Proteomes" id="UP000251891">
    <property type="component" value="Unassembled WGS sequence"/>
</dbReference>
<dbReference type="SUPFAM" id="SSF53850">
    <property type="entry name" value="Periplasmic binding protein-like II"/>
    <property type="match status" value="1"/>
</dbReference>
<reference evidence="6 7" key="1">
    <citation type="submission" date="2018-06" db="EMBL/GenBank/DDBJ databases">
        <title>Actinomadura craniellae sp. nov. isolated from marine sponge Craniella sp.</title>
        <authorList>
            <person name="Li L."/>
            <person name="Xu Q.H."/>
            <person name="Lin H.W."/>
            <person name="Lu Y.H."/>
        </authorList>
    </citation>
    <scope>NUCLEOTIDE SEQUENCE [LARGE SCALE GENOMIC DNA]</scope>
    <source>
        <strain evidence="6 7">LHW63021</strain>
    </source>
</reference>
<dbReference type="PANTHER" id="PTHR30024:SF47">
    <property type="entry name" value="TAURINE-BINDING PERIPLASMIC PROTEIN"/>
    <property type="match status" value="1"/>
</dbReference>
<comment type="subcellular location">
    <subcellularLocation>
        <location evidence="1">Periplasm</location>
    </subcellularLocation>
</comment>
<feature type="signal peptide" evidence="4">
    <location>
        <begin position="1"/>
        <end position="42"/>
    </location>
</feature>
<name>A0A365HCY4_9ACTN</name>
<dbReference type="GO" id="GO:0042597">
    <property type="term" value="C:periplasmic space"/>
    <property type="evidence" value="ECO:0007669"/>
    <property type="project" value="UniProtKB-SubCell"/>
</dbReference>
<dbReference type="Gene3D" id="3.40.190.10">
    <property type="entry name" value="Periplasmic binding protein-like II"/>
    <property type="match status" value="2"/>
</dbReference>
<evidence type="ECO:0000313" key="6">
    <source>
        <dbReference type="EMBL" id="RAY16872.1"/>
    </source>
</evidence>
<comment type="similarity">
    <text evidence="2">Belongs to the bacterial solute-binding protein SsuA/TauA family.</text>
</comment>
<evidence type="ECO:0000256" key="4">
    <source>
        <dbReference type="SAM" id="SignalP"/>
    </source>
</evidence>
<dbReference type="Pfam" id="PF09084">
    <property type="entry name" value="NMT1"/>
    <property type="match status" value="1"/>
</dbReference>
<dbReference type="PANTHER" id="PTHR30024">
    <property type="entry name" value="ALIPHATIC SULFONATES-BINDING PROTEIN-RELATED"/>
    <property type="match status" value="1"/>
</dbReference>
<evidence type="ECO:0000259" key="5">
    <source>
        <dbReference type="Pfam" id="PF09084"/>
    </source>
</evidence>
<evidence type="ECO:0000256" key="1">
    <source>
        <dbReference type="ARBA" id="ARBA00004418"/>
    </source>
</evidence>
<feature type="domain" description="SsuA/THI5-like" evidence="5">
    <location>
        <begin position="61"/>
        <end position="277"/>
    </location>
</feature>
<proteinExistence type="inferred from homology"/>
<gene>
    <name evidence="6" type="ORF">DPM19_01515</name>
</gene>
<sequence length="338" mass="35976">MPRSTQGSEAMMRTIRRRRLRVVLAALAVGLAAGCGSGGTSAGQTDAGGVTTVKVGLIPITDVAPLYLGIQKGFFTEQKLKIEPQLAAGGAAIVPAVVSNSNQFGFSNNVSLIVAKSKGVPLQVITPGVGISPGHNEACQVLVPGKSPIRGIKDLPGKTIAVNTLNNIGDVTIRAALEKGGVDPGSVKFTEIGFPDMVTAVEAGRVDAAWECEPFVTALLDRGARSILNNYAETHPNLAVASYFTSTAYAKSNPDVVRRFDTAMRKSLEYANTHPDEIRKILPEYAKIPAAQAAKIKMIAWPGTFERSSIEELVRLTQKYKLIQQPVSLDELIQEPKS</sequence>
<accession>A0A365HCY4</accession>
<dbReference type="PROSITE" id="PS51257">
    <property type="entry name" value="PROKAR_LIPOPROTEIN"/>
    <property type="match status" value="1"/>
</dbReference>
<dbReference type="EMBL" id="QLYX01000001">
    <property type="protein sequence ID" value="RAY16872.1"/>
    <property type="molecule type" value="Genomic_DNA"/>
</dbReference>
<dbReference type="AlphaFoldDB" id="A0A365HCY4"/>
<evidence type="ECO:0000313" key="7">
    <source>
        <dbReference type="Proteomes" id="UP000251891"/>
    </source>
</evidence>
<evidence type="ECO:0000256" key="3">
    <source>
        <dbReference type="ARBA" id="ARBA00022729"/>
    </source>
</evidence>
<keyword evidence="7" id="KW-1185">Reference proteome</keyword>
<feature type="chain" id="PRO_5016619829" evidence="4">
    <location>
        <begin position="43"/>
        <end position="338"/>
    </location>
</feature>
<protein>
    <submittedName>
        <fullName evidence="6">Nitrate ABC transporter substrate-binding protein</fullName>
    </submittedName>
</protein>
<organism evidence="6 7">
    <name type="scientific">Actinomadura craniellae</name>
    <dbReference type="NCBI Taxonomy" id="2231787"/>
    <lineage>
        <taxon>Bacteria</taxon>
        <taxon>Bacillati</taxon>
        <taxon>Actinomycetota</taxon>
        <taxon>Actinomycetes</taxon>
        <taxon>Streptosporangiales</taxon>
        <taxon>Thermomonosporaceae</taxon>
        <taxon>Actinomadura</taxon>
    </lineage>
</organism>